<reference evidence="1" key="1">
    <citation type="journal article" date="2021" name="PeerJ">
        <title>Extensive microbial diversity within the chicken gut microbiome revealed by metagenomics and culture.</title>
        <authorList>
            <person name="Gilroy R."/>
            <person name="Ravi A."/>
            <person name="Getino M."/>
            <person name="Pursley I."/>
            <person name="Horton D.L."/>
            <person name="Alikhan N.F."/>
            <person name="Baker D."/>
            <person name="Gharbi K."/>
            <person name="Hall N."/>
            <person name="Watson M."/>
            <person name="Adriaenssens E.M."/>
            <person name="Foster-Nyarko E."/>
            <person name="Jarju S."/>
            <person name="Secka A."/>
            <person name="Antonio M."/>
            <person name="Oren A."/>
            <person name="Chaudhuri R.R."/>
            <person name="La Ragione R."/>
            <person name="Hildebrand F."/>
            <person name="Pallen M.J."/>
        </authorList>
    </citation>
    <scope>NUCLEOTIDE SEQUENCE</scope>
    <source>
        <strain evidence="1">CHK173-2119</strain>
    </source>
</reference>
<accession>A0A921DVS7</accession>
<dbReference type="EMBL" id="DYXY01000051">
    <property type="protein sequence ID" value="HJE14848.1"/>
    <property type="molecule type" value="Genomic_DNA"/>
</dbReference>
<reference evidence="1" key="2">
    <citation type="submission" date="2021-09" db="EMBL/GenBank/DDBJ databases">
        <authorList>
            <person name="Gilroy R."/>
        </authorList>
    </citation>
    <scope>NUCLEOTIDE SEQUENCE</scope>
    <source>
        <strain evidence="1">CHK173-2119</strain>
    </source>
</reference>
<gene>
    <name evidence="1" type="ORF">K8W17_02070</name>
</gene>
<dbReference type="InterPro" id="IPR021462">
    <property type="entry name" value="DUF3114"/>
</dbReference>
<organism evidence="1 2">
    <name type="scientific">Lapidilactobacillus dextrinicus</name>
    <dbReference type="NCBI Taxonomy" id="51664"/>
    <lineage>
        <taxon>Bacteria</taxon>
        <taxon>Bacillati</taxon>
        <taxon>Bacillota</taxon>
        <taxon>Bacilli</taxon>
        <taxon>Lactobacillales</taxon>
        <taxon>Lactobacillaceae</taxon>
        <taxon>Lapidilactobacillus</taxon>
    </lineage>
</organism>
<dbReference type="Pfam" id="PF11311">
    <property type="entry name" value="DUF3114"/>
    <property type="match status" value="1"/>
</dbReference>
<comment type="caution">
    <text evidence="1">The sequence shown here is derived from an EMBL/GenBank/DDBJ whole genome shotgun (WGS) entry which is preliminary data.</text>
</comment>
<sequence length="322" mass="38076">MNGKVNQLITILNSNMSPKQRLQRVIDEFNVEVDQHGFLQIRSAYFGLEISPISPFFTGFRQLVIDAYSTSKGLKEDELGRKLHLFRSYLDLFYLNYIRQYPGRTDFQRLLTFAQEHKLRLDYETDSGYHNRTQSQYQYPKNMKIQLTRNSWRLHHNPARMIEFIVNIDNGGFVSEWNTYKLTEKGRIDSDPANYSIEELEEVANTESFNYGIPHGNYFMYPRFQKTHRYLDIQQPRDNALRQRAKKIYRTPKSYRAGGKFTDLIRAGKIKDVRAWQGIPFAQREKVYGAFINHLAQSGMPNWGINYYLGSTMSYQKYFVEN</sequence>
<dbReference type="Proteomes" id="UP000774947">
    <property type="component" value="Unassembled WGS sequence"/>
</dbReference>
<dbReference type="AlphaFoldDB" id="A0A921DVS7"/>
<evidence type="ECO:0000313" key="1">
    <source>
        <dbReference type="EMBL" id="HJE14848.1"/>
    </source>
</evidence>
<protein>
    <submittedName>
        <fullName evidence="1">DUF3114 domain-containing protein</fullName>
    </submittedName>
</protein>
<name>A0A921DVS7_9LACO</name>
<evidence type="ECO:0000313" key="2">
    <source>
        <dbReference type="Proteomes" id="UP000774947"/>
    </source>
</evidence>
<proteinExistence type="predicted"/>